<comment type="caution">
    <text evidence="1">The sequence shown here is derived from an EMBL/GenBank/DDBJ whole genome shotgun (WGS) entry which is preliminary data.</text>
</comment>
<dbReference type="Proteomes" id="UP000295689">
    <property type="component" value="Unassembled WGS sequence"/>
</dbReference>
<protein>
    <submittedName>
        <fullName evidence="1">Uncharacterized protein</fullName>
    </submittedName>
</protein>
<keyword evidence="2" id="KW-1185">Reference proteome</keyword>
<name>A0A4R2BE83_9BACI</name>
<sequence>MDNTWEYNLFTMEINRLQREYRRFENVKIKQDVSEDIELLKEALNALNSGPDSKHFS</sequence>
<evidence type="ECO:0000313" key="2">
    <source>
        <dbReference type="Proteomes" id="UP000295689"/>
    </source>
</evidence>
<dbReference type="RefSeq" id="WP_158287118.1">
    <property type="nucleotide sequence ID" value="NZ_JABUHM010000007.1"/>
</dbReference>
<dbReference type="EMBL" id="SLVV01000008">
    <property type="protein sequence ID" value="TCN24144.1"/>
    <property type="molecule type" value="Genomic_DNA"/>
</dbReference>
<dbReference type="AlphaFoldDB" id="A0A4R2BE83"/>
<gene>
    <name evidence="1" type="ORF">EV146_108258</name>
</gene>
<accession>A0A4R2BE83</accession>
<proteinExistence type="predicted"/>
<reference evidence="1 2" key="1">
    <citation type="journal article" date="2015" name="Stand. Genomic Sci.">
        <title>Genomic Encyclopedia of Bacterial and Archaeal Type Strains, Phase III: the genomes of soil and plant-associated and newly described type strains.</title>
        <authorList>
            <person name="Whitman W.B."/>
            <person name="Woyke T."/>
            <person name="Klenk H.P."/>
            <person name="Zhou Y."/>
            <person name="Lilburn T.G."/>
            <person name="Beck B.J."/>
            <person name="De Vos P."/>
            <person name="Vandamme P."/>
            <person name="Eisen J.A."/>
            <person name="Garrity G."/>
            <person name="Hugenholtz P."/>
            <person name="Kyrpides N.C."/>
        </authorList>
    </citation>
    <scope>NUCLEOTIDE SEQUENCE [LARGE SCALE GENOMIC DNA]</scope>
    <source>
        <strain evidence="1 2">CV53</strain>
    </source>
</reference>
<organism evidence="1 2">
    <name type="scientific">Mesobacillus foraminis</name>
    <dbReference type="NCBI Taxonomy" id="279826"/>
    <lineage>
        <taxon>Bacteria</taxon>
        <taxon>Bacillati</taxon>
        <taxon>Bacillota</taxon>
        <taxon>Bacilli</taxon>
        <taxon>Bacillales</taxon>
        <taxon>Bacillaceae</taxon>
        <taxon>Mesobacillus</taxon>
    </lineage>
</organism>
<evidence type="ECO:0000313" key="1">
    <source>
        <dbReference type="EMBL" id="TCN24144.1"/>
    </source>
</evidence>